<dbReference type="EMBL" id="CABFMQ020000079">
    <property type="protein sequence ID" value="VTZ50285.1"/>
    <property type="molecule type" value="Genomic_DNA"/>
</dbReference>
<evidence type="ECO:0000313" key="3">
    <source>
        <dbReference type="Proteomes" id="UP000485880"/>
    </source>
</evidence>
<evidence type="ECO:0000313" key="2">
    <source>
        <dbReference type="EMBL" id="VTZ50285.1"/>
    </source>
</evidence>
<reference evidence="2 3" key="1">
    <citation type="submission" date="2019-05" db="EMBL/GenBank/DDBJ databases">
        <authorList>
            <person name="Farhan Ul Haque M."/>
        </authorList>
    </citation>
    <scope>NUCLEOTIDE SEQUENCE [LARGE SCALE GENOMIC DNA]</scope>
    <source>
        <strain evidence="2">2</strain>
    </source>
</reference>
<accession>A0A8B6M662</accession>
<keyword evidence="3" id="KW-1185">Reference proteome</keyword>
<comment type="caution">
    <text evidence="2">The sequence shown here is derived from an EMBL/GenBank/DDBJ whole genome shotgun (WGS) entry which is preliminary data.</text>
</comment>
<protein>
    <submittedName>
        <fullName evidence="2">Uncharacterized protein</fullName>
    </submittedName>
</protein>
<organism evidence="2 3">
    <name type="scientific">Methylocella tundrae</name>
    <dbReference type="NCBI Taxonomy" id="227605"/>
    <lineage>
        <taxon>Bacteria</taxon>
        <taxon>Pseudomonadati</taxon>
        <taxon>Pseudomonadota</taxon>
        <taxon>Alphaproteobacteria</taxon>
        <taxon>Hyphomicrobiales</taxon>
        <taxon>Beijerinckiaceae</taxon>
        <taxon>Methylocella</taxon>
    </lineage>
</organism>
<sequence length="327" mass="36255">MSNISDGDMTLPEALRGGGWTAVTARQMFPLLVWCAKQGKKITYGQLDTELQRRGWGHHVNVVVYGHPAGAVGNACIEIEKEIGEKVPPLNALVVNAKSGIPGNGCDYYLTAYLDKKRSRHLTDAQRKAMAEETMEEVWRFQKWDEILNQCGLSPIPDAIPSLRSESQRKAPRKQGWSNEPESAAHQSLKKWVAENPQVLGSKIPYRRGQTEWLFASADRVDVMFEHKDGCLAVEVKAANANAADLERGVYQCVKYQALLRAELKAEGKIPNGSSLLVTETRLSPALQALADLLGVRVVTVPVKRDTLKSEKAALPSKSRLDRRAFR</sequence>
<dbReference type="Proteomes" id="UP000485880">
    <property type="component" value="Unassembled WGS sequence"/>
</dbReference>
<name>A0A8B6M662_METTU</name>
<feature type="region of interest" description="Disordered" evidence="1">
    <location>
        <begin position="160"/>
        <end position="188"/>
    </location>
</feature>
<proteinExistence type="predicted"/>
<gene>
    <name evidence="2" type="ORF">MPC4_220015</name>
</gene>
<dbReference type="AlphaFoldDB" id="A0A8B6M662"/>
<evidence type="ECO:0000256" key="1">
    <source>
        <dbReference type="SAM" id="MobiDB-lite"/>
    </source>
</evidence>